<evidence type="ECO:0000256" key="1">
    <source>
        <dbReference type="SAM" id="SignalP"/>
    </source>
</evidence>
<comment type="caution">
    <text evidence="2">The sequence shown here is derived from an EMBL/GenBank/DDBJ whole genome shotgun (WGS) entry which is preliminary data.</text>
</comment>
<dbReference type="AlphaFoldDB" id="A0A1V6PJW6"/>
<sequence length="303" mass="31680">MARLSVFVLLAFGIAINHVQAKPLNVSVTVVPPSTPDTHGPNICLPFLPVVIHAATFSARIPRRAYSIVETAVPSVPGCNLAAAQEPALTLVPVPLIVVLVLPQRAPEQLQAVVQEHLVSRFHARVLIQHVARRRVLTWLPAIPTAEPVTTLARELHLPAAPEFVPTLLLMSPTAVPALVLLCHQLWCLWYRMYRTHAKLLQWSLHGLSHELAQLRACILGAGGGACVAGICITCPATAPFCAAAGICCVAGTTCVTGGTLPLGGCCLDANACPPASNPTAADICCTVPCVSVGGAAATCPNT</sequence>
<dbReference type="EMBL" id="MDYL01000003">
    <property type="protein sequence ID" value="OQD76997.1"/>
    <property type="molecule type" value="Genomic_DNA"/>
</dbReference>
<evidence type="ECO:0000313" key="3">
    <source>
        <dbReference type="Proteomes" id="UP000191522"/>
    </source>
</evidence>
<name>A0A1V6PJW6_PENDC</name>
<evidence type="ECO:0000313" key="2">
    <source>
        <dbReference type="EMBL" id="OQD76997.1"/>
    </source>
</evidence>
<protein>
    <submittedName>
        <fullName evidence="2">Uncharacterized protein</fullName>
    </submittedName>
</protein>
<reference evidence="3" key="1">
    <citation type="journal article" date="2017" name="Nat. Microbiol.">
        <title>Global analysis of biosynthetic gene clusters reveals vast potential of secondary metabolite production in Penicillium species.</title>
        <authorList>
            <person name="Nielsen J.C."/>
            <person name="Grijseels S."/>
            <person name="Prigent S."/>
            <person name="Ji B."/>
            <person name="Dainat J."/>
            <person name="Nielsen K.F."/>
            <person name="Frisvad J.C."/>
            <person name="Workman M."/>
            <person name="Nielsen J."/>
        </authorList>
    </citation>
    <scope>NUCLEOTIDE SEQUENCE [LARGE SCALE GENOMIC DNA]</scope>
    <source>
        <strain evidence="3">IBT 11843</strain>
    </source>
</reference>
<gene>
    <name evidence="2" type="ORF">PENDEC_c003G05396</name>
</gene>
<feature type="signal peptide" evidence="1">
    <location>
        <begin position="1"/>
        <end position="21"/>
    </location>
</feature>
<organism evidence="2 3">
    <name type="scientific">Penicillium decumbens</name>
    <dbReference type="NCBI Taxonomy" id="69771"/>
    <lineage>
        <taxon>Eukaryota</taxon>
        <taxon>Fungi</taxon>
        <taxon>Dikarya</taxon>
        <taxon>Ascomycota</taxon>
        <taxon>Pezizomycotina</taxon>
        <taxon>Eurotiomycetes</taxon>
        <taxon>Eurotiomycetidae</taxon>
        <taxon>Eurotiales</taxon>
        <taxon>Aspergillaceae</taxon>
        <taxon>Penicillium</taxon>
    </lineage>
</organism>
<feature type="chain" id="PRO_5012347750" evidence="1">
    <location>
        <begin position="22"/>
        <end position="303"/>
    </location>
</feature>
<keyword evidence="1" id="KW-0732">Signal</keyword>
<accession>A0A1V6PJW6</accession>
<dbReference type="Proteomes" id="UP000191522">
    <property type="component" value="Unassembled WGS sequence"/>
</dbReference>
<proteinExistence type="predicted"/>
<keyword evidence="3" id="KW-1185">Reference proteome</keyword>